<feature type="transmembrane region" description="Helical" evidence="1">
    <location>
        <begin position="72"/>
        <end position="94"/>
    </location>
</feature>
<dbReference type="EMBL" id="JBHSQW010000044">
    <property type="protein sequence ID" value="MFC5996714.1"/>
    <property type="molecule type" value="Genomic_DNA"/>
</dbReference>
<keyword evidence="1" id="KW-0472">Membrane</keyword>
<feature type="transmembrane region" description="Helical" evidence="1">
    <location>
        <begin position="164"/>
        <end position="186"/>
    </location>
</feature>
<keyword evidence="1" id="KW-0812">Transmembrane</keyword>
<organism evidence="3 4">
    <name type="scientific">Pseudonocardia hispaniensis</name>
    <dbReference type="NCBI Taxonomy" id="904933"/>
    <lineage>
        <taxon>Bacteria</taxon>
        <taxon>Bacillati</taxon>
        <taxon>Actinomycetota</taxon>
        <taxon>Actinomycetes</taxon>
        <taxon>Pseudonocardiales</taxon>
        <taxon>Pseudonocardiaceae</taxon>
        <taxon>Pseudonocardia</taxon>
    </lineage>
</organism>
<feature type="domain" description="Phosphatidic acid phosphatase type 2/haloperoxidase" evidence="2">
    <location>
        <begin position="131"/>
        <end position="213"/>
    </location>
</feature>
<name>A0ABW1J851_9PSEU</name>
<feature type="transmembrane region" description="Helical" evidence="1">
    <location>
        <begin position="139"/>
        <end position="157"/>
    </location>
</feature>
<proteinExistence type="predicted"/>
<feature type="transmembrane region" description="Helical" evidence="1">
    <location>
        <begin position="198"/>
        <end position="216"/>
    </location>
</feature>
<dbReference type="Pfam" id="PF01569">
    <property type="entry name" value="PAP2"/>
    <property type="match status" value="1"/>
</dbReference>
<evidence type="ECO:0000256" key="1">
    <source>
        <dbReference type="SAM" id="Phobius"/>
    </source>
</evidence>
<dbReference type="InterPro" id="IPR000326">
    <property type="entry name" value="PAP2/HPO"/>
</dbReference>
<feature type="transmembrane region" description="Helical" evidence="1">
    <location>
        <begin position="101"/>
        <end position="119"/>
    </location>
</feature>
<dbReference type="Gene3D" id="1.20.144.10">
    <property type="entry name" value="Phosphatidic acid phosphatase type 2/haloperoxidase"/>
    <property type="match status" value="1"/>
</dbReference>
<keyword evidence="4" id="KW-1185">Reference proteome</keyword>
<dbReference type="Proteomes" id="UP001596302">
    <property type="component" value="Unassembled WGS sequence"/>
</dbReference>
<comment type="caution">
    <text evidence="3">The sequence shown here is derived from an EMBL/GenBank/DDBJ whole genome shotgun (WGS) entry which is preliminary data.</text>
</comment>
<reference evidence="4" key="1">
    <citation type="journal article" date="2019" name="Int. J. Syst. Evol. Microbiol.">
        <title>The Global Catalogue of Microorganisms (GCM) 10K type strain sequencing project: providing services to taxonomists for standard genome sequencing and annotation.</title>
        <authorList>
            <consortium name="The Broad Institute Genomics Platform"/>
            <consortium name="The Broad Institute Genome Sequencing Center for Infectious Disease"/>
            <person name="Wu L."/>
            <person name="Ma J."/>
        </authorList>
    </citation>
    <scope>NUCLEOTIDE SEQUENCE [LARGE SCALE GENOMIC DNA]</scope>
    <source>
        <strain evidence="4">CCM 8391</strain>
    </source>
</reference>
<dbReference type="InterPro" id="IPR036938">
    <property type="entry name" value="PAP2/HPO_sf"/>
</dbReference>
<dbReference type="SUPFAM" id="SSF48317">
    <property type="entry name" value="Acid phosphatase/Vanadium-dependent haloperoxidase"/>
    <property type="match status" value="1"/>
</dbReference>
<keyword evidence="1" id="KW-1133">Transmembrane helix</keyword>
<protein>
    <submittedName>
        <fullName evidence="3">Phosphatase PAP2 family protein</fullName>
    </submittedName>
</protein>
<evidence type="ECO:0000313" key="3">
    <source>
        <dbReference type="EMBL" id="MFC5996714.1"/>
    </source>
</evidence>
<evidence type="ECO:0000313" key="4">
    <source>
        <dbReference type="Proteomes" id="UP001596302"/>
    </source>
</evidence>
<dbReference type="RefSeq" id="WP_379587517.1">
    <property type="nucleotide sequence ID" value="NZ_JBHSQW010000044.1"/>
</dbReference>
<gene>
    <name evidence="3" type="ORF">ACFQE5_21125</name>
</gene>
<sequence>MSPMPERRDPPPPPVLPVPMRRPMAILAGLAGIVVTVLAVHYAGTATAGPLDQRLRAGVWNLFGRARPGALVLDLFGEPVVAALLVAALAALCLALRRRALAVVALVGPALTGVATTTLKPVVGRTIHGGHLAYPSGHTATVTALALVGMLLVASLVRSGRAVGLLLVLGGAGAAGAVMAVAQIVLDAHYPTDTVGGFAVALAVVPATALLVDRFAARWRWLRSPTDASR</sequence>
<accession>A0ABW1J851</accession>
<evidence type="ECO:0000259" key="2">
    <source>
        <dbReference type="Pfam" id="PF01569"/>
    </source>
</evidence>